<keyword evidence="1" id="KW-0812">Transmembrane</keyword>
<keyword evidence="1" id="KW-1133">Transmembrane helix</keyword>
<evidence type="ECO:0000256" key="1">
    <source>
        <dbReference type="SAM" id="Phobius"/>
    </source>
</evidence>
<dbReference type="EMBL" id="JAVTTO010000004">
    <property type="protein sequence ID" value="MDT7833126.1"/>
    <property type="molecule type" value="Genomic_DNA"/>
</dbReference>
<feature type="transmembrane region" description="Helical" evidence="1">
    <location>
        <begin position="105"/>
        <end position="123"/>
    </location>
</feature>
<sequence>MAIKDLQNCKVEDFAHLIINKKETFQSLKSKVHHSDLPETLRKKIMQRLAYAKERVEKPLDLDQTILFIFFPFGVINRFSQGTFFDVQRELYLGYIKKVKEYRMYSLLGIAFYFAIILMIIFIR</sequence>
<evidence type="ECO:0000313" key="2">
    <source>
        <dbReference type="EMBL" id="MDT7833126.1"/>
    </source>
</evidence>
<accession>A0ABU3LHD6</accession>
<evidence type="ECO:0000313" key="3">
    <source>
        <dbReference type="Proteomes" id="UP001257277"/>
    </source>
</evidence>
<dbReference type="Proteomes" id="UP001257277">
    <property type="component" value="Unassembled WGS sequence"/>
</dbReference>
<reference evidence="2 3" key="1">
    <citation type="submission" date="2023-09" db="EMBL/GenBank/DDBJ databases">
        <title>Novel taxa isolated from Blanes Bay.</title>
        <authorList>
            <person name="Rey-Velasco X."/>
            <person name="Lucena T."/>
        </authorList>
    </citation>
    <scope>NUCLEOTIDE SEQUENCE [LARGE SCALE GENOMIC DNA]</scope>
    <source>
        <strain evidence="2 3">S356</strain>
    </source>
</reference>
<organism evidence="2 3">
    <name type="scientific">Asprobacillus argus</name>
    <dbReference type="NCBI Taxonomy" id="3076534"/>
    <lineage>
        <taxon>Bacteria</taxon>
        <taxon>Pseudomonadati</taxon>
        <taxon>Bacteroidota</taxon>
        <taxon>Flavobacteriia</taxon>
        <taxon>Flavobacteriales</taxon>
        <taxon>Flavobacteriaceae</taxon>
        <taxon>Asprobacillus</taxon>
    </lineage>
</organism>
<gene>
    <name evidence="2" type="ORF">RQM59_12085</name>
</gene>
<protein>
    <submittedName>
        <fullName evidence="2">Uncharacterized protein</fullName>
    </submittedName>
</protein>
<comment type="caution">
    <text evidence="2">The sequence shown here is derived from an EMBL/GenBank/DDBJ whole genome shotgun (WGS) entry which is preliminary data.</text>
</comment>
<name>A0ABU3LHD6_9FLAO</name>
<keyword evidence="3" id="KW-1185">Reference proteome</keyword>
<proteinExistence type="predicted"/>
<dbReference type="RefSeq" id="WP_349242376.1">
    <property type="nucleotide sequence ID" value="NZ_JAVTTO010000004.1"/>
</dbReference>
<keyword evidence="1" id="KW-0472">Membrane</keyword>